<dbReference type="GO" id="GO:0007165">
    <property type="term" value="P:signal transduction"/>
    <property type="evidence" value="ECO:0007669"/>
    <property type="project" value="InterPro"/>
</dbReference>
<dbReference type="GO" id="GO:0005829">
    <property type="term" value="C:cytosol"/>
    <property type="evidence" value="ECO:0007669"/>
    <property type="project" value="TreeGrafter"/>
</dbReference>
<organism evidence="2">
    <name type="scientific">marine sediment metagenome</name>
    <dbReference type="NCBI Taxonomy" id="412755"/>
    <lineage>
        <taxon>unclassified sequences</taxon>
        <taxon>metagenomes</taxon>
        <taxon>ecological metagenomes</taxon>
    </lineage>
</organism>
<evidence type="ECO:0000313" key="2">
    <source>
        <dbReference type="EMBL" id="GAG24151.1"/>
    </source>
</evidence>
<feature type="domain" description="CheW-like" evidence="1">
    <location>
        <begin position="8"/>
        <end position="132"/>
    </location>
</feature>
<gene>
    <name evidence="2" type="ORF">S01H1_55297</name>
</gene>
<comment type="caution">
    <text evidence="2">The sequence shown here is derived from an EMBL/GenBank/DDBJ whole genome shotgun (WGS) entry which is preliminary data.</text>
</comment>
<accession>X0XGT7</accession>
<dbReference type="InterPro" id="IPR036061">
    <property type="entry name" value="CheW-like_dom_sf"/>
</dbReference>
<dbReference type="InterPro" id="IPR039315">
    <property type="entry name" value="CheW"/>
</dbReference>
<dbReference type="GO" id="GO:0006935">
    <property type="term" value="P:chemotaxis"/>
    <property type="evidence" value="ECO:0007669"/>
    <property type="project" value="InterPro"/>
</dbReference>
<dbReference type="SUPFAM" id="SSF50341">
    <property type="entry name" value="CheW-like"/>
    <property type="match status" value="1"/>
</dbReference>
<protein>
    <recommendedName>
        <fullName evidence="1">CheW-like domain-containing protein</fullName>
    </recommendedName>
</protein>
<dbReference type="Gene3D" id="2.30.30.40">
    <property type="entry name" value="SH3 Domains"/>
    <property type="match status" value="1"/>
</dbReference>
<dbReference type="InterPro" id="IPR002545">
    <property type="entry name" value="CheW-lke_dom"/>
</dbReference>
<dbReference type="PANTHER" id="PTHR22617:SF23">
    <property type="entry name" value="CHEMOTAXIS PROTEIN CHEW"/>
    <property type="match status" value="1"/>
</dbReference>
<dbReference type="PANTHER" id="PTHR22617">
    <property type="entry name" value="CHEMOTAXIS SENSOR HISTIDINE KINASE-RELATED"/>
    <property type="match status" value="1"/>
</dbReference>
<reference evidence="2" key="1">
    <citation type="journal article" date="2014" name="Front. Microbiol.">
        <title>High frequency of phylogenetically diverse reductive dehalogenase-homologous genes in deep subseafloor sedimentary metagenomes.</title>
        <authorList>
            <person name="Kawai M."/>
            <person name="Futagami T."/>
            <person name="Toyoda A."/>
            <person name="Takaki Y."/>
            <person name="Nishi S."/>
            <person name="Hori S."/>
            <person name="Arai W."/>
            <person name="Tsubouchi T."/>
            <person name="Morono Y."/>
            <person name="Uchiyama I."/>
            <person name="Ito T."/>
            <person name="Fujiyama A."/>
            <person name="Inagaki F."/>
            <person name="Takami H."/>
        </authorList>
    </citation>
    <scope>NUCLEOTIDE SEQUENCE</scope>
    <source>
        <strain evidence="2">Expedition CK06-06</strain>
    </source>
</reference>
<dbReference type="EMBL" id="BARS01035934">
    <property type="protein sequence ID" value="GAG24151.1"/>
    <property type="molecule type" value="Genomic_DNA"/>
</dbReference>
<sequence length="132" mass="13809">MSASEPRDERWLTFEVGGKPFALPILDVFEVTEVGRIGPVPSLSRALGGVMHYHGDALPIVSPSALLDVAAEEGALPEHVVVVAADGGDTPRLGLPVDRVLGLVNAPPPATRQPEPVTARLPVDGRVIGILD</sequence>
<dbReference type="Pfam" id="PF01584">
    <property type="entry name" value="CheW"/>
    <property type="match status" value="1"/>
</dbReference>
<evidence type="ECO:0000259" key="1">
    <source>
        <dbReference type="PROSITE" id="PS50851"/>
    </source>
</evidence>
<dbReference type="AlphaFoldDB" id="X0XGT7"/>
<name>X0XGT7_9ZZZZ</name>
<dbReference type="Gene3D" id="2.40.50.180">
    <property type="entry name" value="CheA-289, Domain 4"/>
    <property type="match status" value="1"/>
</dbReference>
<dbReference type="PROSITE" id="PS50851">
    <property type="entry name" value="CHEW"/>
    <property type="match status" value="1"/>
</dbReference>
<feature type="non-terminal residue" evidence="2">
    <location>
        <position position="132"/>
    </location>
</feature>
<proteinExistence type="predicted"/>